<feature type="transmembrane region" description="Helical" evidence="6">
    <location>
        <begin position="394"/>
        <end position="417"/>
    </location>
</feature>
<sequence length="432" mass="43698">MTIDAGRPVISRGARTIAINTAAMAAGPLGAAALAPVLARVLGPEGRGQMAAVLAPLTFADAIATIGVPAAIAFYRARGTGSTRLVQLALPLLALSGALSYAALFWFAPVVSDQHGLDVTVVRVLWTAVIAGIFLAVLRACRQGESAWGRLNLEAVLGPVLRLVACSGVLLTGSGSAQLVTAVYLASGTVVGLVLLRRRPVAVSAVPAPDPTRRELVGYGARSWATGLSSVVNARIDQLFLAVVLPAGALGLYAVSVTVAELPGILYRAAAPVLFTRVAGGYGWAASARVVRLVTWSSLTMGAAVALVARPLVELVFGESFGDAAVTVQILVVGGVLAAGSTSLASVLAGQGRPGVVSLTEAGGVLVTLVGMVLAVPTWGAVGAAVTVSGTQAVVWSVRAVAFVRFSGLGAGSLVVLRRADVAAVVPSWRAR</sequence>
<feature type="transmembrane region" description="Helical" evidence="6">
    <location>
        <begin position="293"/>
        <end position="313"/>
    </location>
</feature>
<dbReference type="EMBL" id="JADQDF010000001">
    <property type="protein sequence ID" value="MBW0127719.1"/>
    <property type="molecule type" value="Genomic_DNA"/>
</dbReference>
<feature type="transmembrane region" description="Helical" evidence="6">
    <location>
        <begin position="153"/>
        <end position="171"/>
    </location>
</feature>
<name>A0ABS6U665_9PSEU</name>
<evidence type="ECO:0000256" key="6">
    <source>
        <dbReference type="SAM" id="Phobius"/>
    </source>
</evidence>
<organism evidence="7 8">
    <name type="scientific">Pseudonocardia oceani</name>
    <dbReference type="NCBI Taxonomy" id="2792013"/>
    <lineage>
        <taxon>Bacteria</taxon>
        <taxon>Bacillati</taxon>
        <taxon>Actinomycetota</taxon>
        <taxon>Actinomycetes</taxon>
        <taxon>Pseudonocardiales</taxon>
        <taxon>Pseudonocardiaceae</taxon>
        <taxon>Pseudonocardia</taxon>
    </lineage>
</organism>
<feature type="transmembrane region" description="Helical" evidence="6">
    <location>
        <begin position="17"/>
        <end position="39"/>
    </location>
</feature>
<dbReference type="InterPro" id="IPR050833">
    <property type="entry name" value="Poly_Biosynth_Transport"/>
</dbReference>
<evidence type="ECO:0000256" key="5">
    <source>
        <dbReference type="ARBA" id="ARBA00023136"/>
    </source>
</evidence>
<keyword evidence="4 6" id="KW-1133">Transmembrane helix</keyword>
<feature type="transmembrane region" description="Helical" evidence="6">
    <location>
        <begin position="362"/>
        <end position="382"/>
    </location>
</feature>
<evidence type="ECO:0000256" key="1">
    <source>
        <dbReference type="ARBA" id="ARBA00004651"/>
    </source>
</evidence>
<evidence type="ECO:0000313" key="8">
    <source>
        <dbReference type="Proteomes" id="UP000694300"/>
    </source>
</evidence>
<feature type="transmembrane region" description="Helical" evidence="6">
    <location>
        <begin position="239"/>
        <end position="259"/>
    </location>
</feature>
<evidence type="ECO:0000256" key="3">
    <source>
        <dbReference type="ARBA" id="ARBA00022692"/>
    </source>
</evidence>
<feature type="transmembrane region" description="Helical" evidence="6">
    <location>
        <begin position="265"/>
        <end position="286"/>
    </location>
</feature>
<feature type="transmembrane region" description="Helical" evidence="6">
    <location>
        <begin position="120"/>
        <end position="141"/>
    </location>
</feature>
<dbReference type="Proteomes" id="UP000694300">
    <property type="component" value="Unassembled WGS sequence"/>
</dbReference>
<feature type="transmembrane region" description="Helical" evidence="6">
    <location>
        <begin position="325"/>
        <end position="350"/>
    </location>
</feature>
<evidence type="ECO:0000256" key="4">
    <source>
        <dbReference type="ARBA" id="ARBA00022989"/>
    </source>
</evidence>
<dbReference type="PANTHER" id="PTHR30250">
    <property type="entry name" value="PST FAMILY PREDICTED COLANIC ACID TRANSPORTER"/>
    <property type="match status" value="1"/>
</dbReference>
<feature type="transmembrane region" description="Helical" evidence="6">
    <location>
        <begin position="177"/>
        <end position="196"/>
    </location>
</feature>
<dbReference type="PANTHER" id="PTHR30250:SF11">
    <property type="entry name" value="O-ANTIGEN TRANSPORTER-RELATED"/>
    <property type="match status" value="1"/>
</dbReference>
<dbReference type="Pfam" id="PF13440">
    <property type="entry name" value="Polysacc_synt_3"/>
    <property type="match status" value="1"/>
</dbReference>
<comment type="subcellular location">
    <subcellularLocation>
        <location evidence="1">Cell membrane</location>
        <topology evidence="1">Multi-pass membrane protein</topology>
    </subcellularLocation>
</comment>
<proteinExistence type="predicted"/>
<accession>A0ABS6U665</accession>
<feature type="transmembrane region" description="Helical" evidence="6">
    <location>
        <begin position="51"/>
        <end position="76"/>
    </location>
</feature>
<keyword evidence="5 6" id="KW-0472">Membrane</keyword>
<reference evidence="7 8" key="1">
    <citation type="submission" date="2020-11" db="EMBL/GenBank/DDBJ databases">
        <title>Pseudonocardia abyssalis sp. nov. and Pseudonocardia oceani sp. nov., description and phylogenomic analysis of two novel actinomycetes isolated from the deep Southern Ocean.</title>
        <authorList>
            <person name="Parra J."/>
        </authorList>
    </citation>
    <scope>NUCLEOTIDE SEQUENCE [LARGE SCALE GENOMIC DNA]</scope>
    <source>
        <strain evidence="8">KRD185</strain>
    </source>
</reference>
<evidence type="ECO:0000313" key="7">
    <source>
        <dbReference type="EMBL" id="MBW0127719.1"/>
    </source>
</evidence>
<keyword evidence="3 6" id="KW-0812">Transmembrane</keyword>
<keyword evidence="8" id="KW-1185">Reference proteome</keyword>
<feature type="transmembrane region" description="Helical" evidence="6">
    <location>
        <begin position="88"/>
        <end position="108"/>
    </location>
</feature>
<dbReference type="RefSeq" id="WP_218590156.1">
    <property type="nucleotide sequence ID" value="NZ_JADQDE010000025.1"/>
</dbReference>
<comment type="caution">
    <text evidence="7">The sequence shown here is derived from an EMBL/GenBank/DDBJ whole genome shotgun (WGS) entry which is preliminary data.</text>
</comment>
<keyword evidence="2" id="KW-1003">Cell membrane</keyword>
<evidence type="ECO:0000256" key="2">
    <source>
        <dbReference type="ARBA" id="ARBA00022475"/>
    </source>
</evidence>
<protein>
    <submittedName>
        <fullName evidence="7">Oligosaccharide flippase family protein</fullName>
    </submittedName>
</protein>
<gene>
    <name evidence="7" type="ORF">I4I82_08475</name>
</gene>